<evidence type="ECO:0000256" key="2">
    <source>
        <dbReference type="ARBA" id="ARBA00022670"/>
    </source>
</evidence>
<keyword evidence="5 7" id="KW-0862">Zinc</keyword>
<evidence type="ECO:0000256" key="4">
    <source>
        <dbReference type="ARBA" id="ARBA00022801"/>
    </source>
</evidence>
<comment type="similarity">
    <text evidence="1 7">Belongs to the peptidase M1 family.</text>
</comment>
<evidence type="ECO:0000313" key="11">
    <source>
        <dbReference type="Proteomes" id="UP000694865"/>
    </source>
</evidence>
<comment type="cofactor">
    <cofactor evidence="7">
        <name>Zn(2+)</name>
        <dbReference type="ChEBI" id="CHEBI:29105"/>
    </cofactor>
    <text evidence="7">Binds 1 zinc ion per subunit.</text>
</comment>
<accession>A0ABM0MB96</accession>
<keyword evidence="7" id="KW-0031">Aminopeptidase</keyword>
<evidence type="ECO:0000313" key="12">
    <source>
        <dbReference type="RefSeq" id="XP_006817287.1"/>
    </source>
</evidence>
<feature type="transmembrane region" description="Helical" evidence="7">
    <location>
        <begin position="21"/>
        <end position="44"/>
    </location>
</feature>
<evidence type="ECO:0000256" key="3">
    <source>
        <dbReference type="ARBA" id="ARBA00022723"/>
    </source>
</evidence>
<dbReference type="Gene3D" id="1.10.390.10">
    <property type="entry name" value="Neutral Protease Domain 2"/>
    <property type="match status" value="1"/>
</dbReference>
<keyword evidence="7" id="KW-0472">Membrane</keyword>
<evidence type="ECO:0000259" key="10">
    <source>
        <dbReference type="Pfam" id="PF17900"/>
    </source>
</evidence>
<dbReference type="RefSeq" id="XP_006817287.1">
    <property type="nucleotide sequence ID" value="XM_006817224.1"/>
</dbReference>
<evidence type="ECO:0000256" key="7">
    <source>
        <dbReference type="RuleBase" id="RU364040"/>
    </source>
</evidence>
<dbReference type="InterPro" id="IPR024571">
    <property type="entry name" value="ERAP1-like_C_dom"/>
</dbReference>
<evidence type="ECO:0000259" key="9">
    <source>
        <dbReference type="Pfam" id="PF11838"/>
    </source>
</evidence>
<dbReference type="Gene3D" id="2.60.40.1730">
    <property type="entry name" value="tricorn interacting facor f3 domain"/>
    <property type="match status" value="1"/>
</dbReference>
<dbReference type="InterPro" id="IPR045357">
    <property type="entry name" value="Aminopeptidase_N-like_N"/>
</dbReference>
<protein>
    <recommendedName>
        <fullName evidence="7">Aminopeptidase</fullName>
        <ecNumber evidence="7">3.4.11.-</ecNumber>
    </recommendedName>
</protein>
<keyword evidence="7" id="KW-0812">Transmembrane</keyword>
<dbReference type="InterPro" id="IPR001930">
    <property type="entry name" value="Peptidase_M1"/>
</dbReference>
<proteinExistence type="inferred from homology"/>
<sequence>MSNLNLSDEKPPSDGWVVKKTTIYILVAVALIILTGAVLLAYFVPDRECEVTQIELPDDPETIKMPTPVDIPTTDPVPEARLPATVIPYHYDVKLKVYLDEQLDGDKYLDIDGETDIYAICEEATDEITVHIRTMTVHSCEISQTDNDQQIPVSTTEAVSENEFYVIKLSQKLEVGREYRIRFTHTGTLNQTDYYGFYHAKYTENGEEKIFAATQFESRRARSAFPCFDEPALKATFTTTLIYRPGRIALANTEVVRNGTYLEGWIETEYNKTVLMSSYLNAYTIGDWECIYNTSRNNIFFGVCSQPSLIEDTEYALYTGMDQMSMFEDLWNMPFHMTKTDMPALPVFSPGAMENWGLILYREKYIIYNPRDYTPSRKQGVAGVIAHELAHMWYGNAVTMEWWNDLWLNEGFATYFENYGLDYSVSGFYTFDQLFLKDVTYRAMRVDQTGTSTPVSAERTVGRMIYEKGGSLINMMADFLTQDLLFDGLRNYLHRHEWNNTITDDLWMALTETVDAHLGVSMKETLGYDMKDIMDTWVLQMGFPVVTLTRTATNLVTAEQEHFLLDPNDEPQEDPGLPQLGYVWHIPLTYTHEAELNFDMPKRTWLHKTGGTIEIEGATNVNWYIANINQTTFIRVNYDTDNWRKLIIQLLNDHEVLPVRNRVHLIDDAFTLGEALYLDHVIALEAMEYLDNEIEYSPWQAFVADQWYTKYMIWRTSTYGMFEKYVRHLVTPNYNSLGWGFENYAEEIDYYRILDTTQTACSYSLVDCITEASTQYQYWMENPDDNKIEENMRSTVYCTSIRYGGDAEWAFAYKRQMNDTEERSRLQSALACSRQPWTLNMYMEKAMDDESLSVTSTIGYVRDNSGLGFDLAWDFTMKYFDTLHESNSVAAFDLVWSFASKMNTENDLLKLNAFGAKYYDMPGESANDFYRAVQRVETNIIWADRNMVQIKLFLQAAVEKIAAMEE</sequence>
<evidence type="ECO:0000256" key="1">
    <source>
        <dbReference type="ARBA" id="ARBA00010136"/>
    </source>
</evidence>
<evidence type="ECO:0000256" key="6">
    <source>
        <dbReference type="ARBA" id="ARBA00023049"/>
    </source>
</evidence>
<dbReference type="CDD" id="cd09601">
    <property type="entry name" value="M1_APN-Q_like"/>
    <property type="match status" value="1"/>
</dbReference>
<keyword evidence="4 7" id="KW-0378">Hydrolase</keyword>
<dbReference type="PRINTS" id="PR00756">
    <property type="entry name" value="ALADIPTASE"/>
</dbReference>
<dbReference type="Pfam" id="PF01433">
    <property type="entry name" value="Peptidase_M1"/>
    <property type="match status" value="1"/>
</dbReference>
<keyword evidence="7" id="KW-1133">Transmembrane helix</keyword>
<dbReference type="SUPFAM" id="SSF55486">
    <property type="entry name" value="Metalloproteases ('zincins'), catalytic domain"/>
    <property type="match status" value="1"/>
</dbReference>
<dbReference type="Proteomes" id="UP000694865">
    <property type="component" value="Unplaced"/>
</dbReference>
<dbReference type="Gene3D" id="1.25.50.20">
    <property type="match status" value="1"/>
</dbReference>
<dbReference type="Gene3D" id="2.60.40.1910">
    <property type="match status" value="1"/>
</dbReference>
<keyword evidence="2 7" id="KW-0645">Protease</keyword>
<evidence type="ECO:0000259" key="8">
    <source>
        <dbReference type="Pfam" id="PF01433"/>
    </source>
</evidence>
<name>A0ABM0MB96_SACKO</name>
<dbReference type="Pfam" id="PF11838">
    <property type="entry name" value="ERAP1_C"/>
    <property type="match status" value="1"/>
</dbReference>
<dbReference type="SUPFAM" id="SSF63737">
    <property type="entry name" value="Leukotriene A4 hydrolase N-terminal domain"/>
    <property type="match status" value="1"/>
</dbReference>
<reference evidence="12" key="1">
    <citation type="submission" date="2025-08" db="UniProtKB">
        <authorList>
            <consortium name="RefSeq"/>
        </authorList>
    </citation>
    <scope>IDENTIFICATION</scope>
    <source>
        <tissue evidence="12">Testes</tissue>
    </source>
</reference>
<dbReference type="PANTHER" id="PTHR11533">
    <property type="entry name" value="PROTEASE M1 ZINC METALLOPROTEASE"/>
    <property type="match status" value="1"/>
</dbReference>
<gene>
    <name evidence="12" type="primary">LOC102810015</name>
</gene>
<dbReference type="InterPro" id="IPR042097">
    <property type="entry name" value="Aminopeptidase_N-like_N_sf"/>
</dbReference>
<dbReference type="InterPro" id="IPR014782">
    <property type="entry name" value="Peptidase_M1_dom"/>
</dbReference>
<dbReference type="GeneID" id="102810015"/>
<organism evidence="11 12">
    <name type="scientific">Saccoglossus kowalevskii</name>
    <name type="common">Acorn worm</name>
    <dbReference type="NCBI Taxonomy" id="10224"/>
    <lineage>
        <taxon>Eukaryota</taxon>
        <taxon>Metazoa</taxon>
        <taxon>Hemichordata</taxon>
        <taxon>Enteropneusta</taxon>
        <taxon>Harrimaniidae</taxon>
        <taxon>Saccoglossus</taxon>
    </lineage>
</organism>
<dbReference type="InterPro" id="IPR027268">
    <property type="entry name" value="Peptidase_M4/M1_CTD_sf"/>
</dbReference>
<keyword evidence="6 7" id="KW-0482">Metalloprotease</keyword>
<feature type="domain" description="ERAP1-like C-terminal" evidence="9">
    <location>
        <begin position="623"/>
        <end position="922"/>
    </location>
</feature>
<evidence type="ECO:0000256" key="5">
    <source>
        <dbReference type="ARBA" id="ARBA00022833"/>
    </source>
</evidence>
<keyword evidence="11" id="KW-1185">Reference proteome</keyword>
<dbReference type="InterPro" id="IPR034016">
    <property type="entry name" value="M1_APN-typ"/>
</dbReference>
<dbReference type="InterPro" id="IPR050344">
    <property type="entry name" value="Peptidase_M1_aminopeptidases"/>
</dbReference>
<dbReference type="Pfam" id="PF17900">
    <property type="entry name" value="Peptidase_M1_N"/>
    <property type="match status" value="1"/>
</dbReference>
<dbReference type="PANTHER" id="PTHR11533:SF301">
    <property type="entry name" value="AMINOPEPTIDASE"/>
    <property type="match status" value="1"/>
</dbReference>
<keyword evidence="3 7" id="KW-0479">Metal-binding</keyword>
<feature type="domain" description="Aminopeptidase N-like N-terminal" evidence="10">
    <location>
        <begin position="88"/>
        <end position="280"/>
    </location>
</feature>
<dbReference type="EC" id="3.4.11.-" evidence="7"/>
<feature type="domain" description="Peptidase M1 membrane alanine aminopeptidase" evidence="8">
    <location>
        <begin position="315"/>
        <end position="537"/>
    </location>
</feature>